<gene>
    <name evidence="1" type="ORF">H5R64_04990</name>
</gene>
<proteinExistence type="predicted"/>
<dbReference type="EMBL" id="JACIUZ010000033">
    <property type="protein sequence ID" value="MBB1063137.1"/>
    <property type="molecule type" value="Genomic_DNA"/>
</dbReference>
<evidence type="ECO:0000313" key="1">
    <source>
        <dbReference type="EMBL" id="MBB1063137.1"/>
    </source>
</evidence>
<protein>
    <recommendedName>
        <fullName evidence="3">GNAT family N-acetyltransferase</fullName>
    </recommendedName>
</protein>
<dbReference type="RefSeq" id="WP_220484830.1">
    <property type="nucleotide sequence ID" value="NZ_JACIUY010000052.1"/>
</dbReference>
<evidence type="ECO:0000313" key="2">
    <source>
        <dbReference type="Proteomes" id="UP000544052"/>
    </source>
</evidence>
<keyword evidence="2" id="KW-1185">Reference proteome</keyword>
<evidence type="ECO:0008006" key="3">
    <source>
        <dbReference type="Google" id="ProtNLM"/>
    </source>
</evidence>
<reference evidence="1 2" key="1">
    <citation type="submission" date="2020-07" db="EMBL/GenBank/DDBJ databases">
        <title>Description of Limosilactobacillus balticus sp. nov., Limosilactobacillus agrestis sp. nov., Limosilactobacillus albertensis sp. nov., Limosilactobacillus rudii sp. nov., Limosilactobacillus fastidiosus sp. nov., five novel Limosilactobacillus species isolated from the vertebrate gastrointestinal tract, and proposal of 6 subspecies of Limosilactobacillus reuteri adapted to the gastrointestinal tract of specific vertebrate hosts.</title>
        <authorList>
            <person name="Li F."/>
            <person name="Cheng C."/>
            <person name="Zheng J."/>
            <person name="Quevedo R.M."/>
            <person name="Li J."/>
            <person name="Roos S."/>
            <person name="Gaenzle M.G."/>
            <person name="Walter J."/>
        </authorList>
    </citation>
    <scope>NUCLEOTIDE SEQUENCE [LARGE SCALE GENOMIC DNA]</scope>
    <source>
        <strain evidence="1 2">WF-MO7-1</strain>
    </source>
</reference>
<dbReference type="Proteomes" id="UP000544052">
    <property type="component" value="Unassembled WGS sequence"/>
</dbReference>
<accession>A0ABR6E813</accession>
<name>A0ABR6E813_9LACO</name>
<comment type="caution">
    <text evidence="1">The sequence shown here is derived from an EMBL/GenBank/DDBJ whole genome shotgun (WGS) entry which is preliminary data.</text>
</comment>
<sequence>MNWSFLFINFLIKLDQVRVAQLADLQEVVCTHQSLDQFGADWTLGDYPSVEGLRDYILYSTLVIGFKGEKVVAAGVLTTGVKYPDVD</sequence>
<organism evidence="1 2">
    <name type="scientific">Limosilactobacillus fastidiosus</name>
    <dbReference type="NCBI Taxonomy" id="2759855"/>
    <lineage>
        <taxon>Bacteria</taxon>
        <taxon>Bacillati</taxon>
        <taxon>Bacillota</taxon>
        <taxon>Bacilli</taxon>
        <taxon>Lactobacillales</taxon>
        <taxon>Lactobacillaceae</taxon>
        <taxon>Limosilactobacillus</taxon>
    </lineage>
</organism>